<sequence length="184" mass="19792">MTTYKNITVYCGSHFGNDGAFASLAARLGEALGKGGFHMIYGGGTVGLMGLAADAAMAAGGRVTGIIPRVFIEKEQAHRGITELLEVPDMVTRKQTLIESGDAFIVLPGGIGTLEELADTFSHYRIYAAPGSRPPILIANIDGIYDPLKVLFQNWLALGFIEKEDLSSIHFCSSLEEIMKILEK</sequence>
<keyword evidence="2" id="KW-0203">Cytokinin biosynthesis</keyword>
<dbReference type="GO" id="GO:0005829">
    <property type="term" value="C:cytosol"/>
    <property type="evidence" value="ECO:0007669"/>
    <property type="project" value="TreeGrafter"/>
</dbReference>
<evidence type="ECO:0000256" key="2">
    <source>
        <dbReference type="RuleBase" id="RU363015"/>
    </source>
</evidence>
<comment type="caution">
    <text evidence="3">The sequence shown here is derived from an EMBL/GenBank/DDBJ whole genome shotgun (WGS) entry which is preliminary data.</text>
</comment>
<dbReference type="SUPFAM" id="SSF102405">
    <property type="entry name" value="MCP/YpsA-like"/>
    <property type="match status" value="1"/>
</dbReference>
<dbReference type="GO" id="GO:0016799">
    <property type="term" value="F:hydrolase activity, hydrolyzing N-glycosyl compounds"/>
    <property type="evidence" value="ECO:0007669"/>
    <property type="project" value="TreeGrafter"/>
</dbReference>
<keyword evidence="4" id="KW-1185">Reference proteome</keyword>
<dbReference type="STRING" id="742743.HMPREF9453_01790"/>
<dbReference type="HOGENOM" id="CLU_058336_4_0_9"/>
<reference evidence="3 4" key="1">
    <citation type="submission" date="2011-11" db="EMBL/GenBank/DDBJ databases">
        <title>The Genome Sequence of Dialister succinatiphilus YIT 11850.</title>
        <authorList>
            <consortium name="The Broad Institute Genome Sequencing Platform"/>
            <person name="Earl A."/>
            <person name="Ward D."/>
            <person name="Feldgarden M."/>
            <person name="Gevers D."/>
            <person name="Morotomi M."/>
            <person name="Young S.K."/>
            <person name="Zeng Q."/>
            <person name="Gargeya S."/>
            <person name="Fitzgerald M."/>
            <person name="Haas B."/>
            <person name="Abouelleil A."/>
            <person name="Alvarado L."/>
            <person name="Arachchi H.M."/>
            <person name="Berlin A."/>
            <person name="Brown A."/>
            <person name="Chapman S.B."/>
            <person name="Dunbar C."/>
            <person name="Gearin G."/>
            <person name="Goldberg J."/>
            <person name="Griggs A."/>
            <person name="Gujja S."/>
            <person name="Heiman D."/>
            <person name="Howarth C."/>
            <person name="Lui A."/>
            <person name="MacDonald P.J.P."/>
            <person name="Montmayeur A."/>
            <person name="Murphy C."/>
            <person name="Neiman D."/>
            <person name="Pearson M."/>
            <person name="Priest M."/>
            <person name="Roberts A."/>
            <person name="Saif S."/>
            <person name="Shea T."/>
            <person name="Sisk P."/>
            <person name="Stolte C."/>
            <person name="Sykes S."/>
            <person name="Wortman J."/>
            <person name="Nusbaum C."/>
            <person name="Birren B."/>
        </authorList>
    </citation>
    <scope>NUCLEOTIDE SEQUENCE [LARGE SCALE GENOMIC DNA]</scope>
    <source>
        <strain evidence="3 4">YIT 11850</strain>
    </source>
</reference>
<dbReference type="Pfam" id="PF03641">
    <property type="entry name" value="Lysine_decarbox"/>
    <property type="match status" value="1"/>
</dbReference>
<keyword evidence="2" id="KW-0378">Hydrolase</keyword>
<evidence type="ECO:0000313" key="3">
    <source>
        <dbReference type="EMBL" id="EHO62256.1"/>
    </source>
</evidence>
<dbReference type="InterPro" id="IPR005269">
    <property type="entry name" value="LOG"/>
</dbReference>
<dbReference type="OrthoDB" id="9801098at2"/>
<dbReference type="PANTHER" id="PTHR31223:SF70">
    <property type="entry name" value="LOG FAMILY PROTEIN YJL055W"/>
    <property type="match status" value="1"/>
</dbReference>
<dbReference type="PANTHER" id="PTHR31223">
    <property type="entry name" value="LOG FAMILY PROTEIN YJL055W"/>
    <property type="match status" value="1"/>
</dbReference>
<dbReference type="AlphaFoldDB" id="H1D2F9"/>
<organism evidence="3 4">
    <name type="scientific">Dialister succinatiphilus YIT 11850</name>
    <dbReference type="NCBI Taxonomy" id="742743"/>
    <lineage>
        <taxon>Bacteria</taxon>
        <taxon>Bacillati</taxon>
        <taxon>Bacillota</taxon>
        <taxon>Negativicutes</taxon>
        <taxon>Veillonellales</taxon>
        <taxon>Veillonellaceae</taxon>
        <taxon>Dialister</taxon>
    </lineage>
</organism>
<dbReference type="Proteomes" id="UP000003277">
    <property type="component" value="Unassembled WGS sequence"/>
</dbReference>
<dbReference type="eggNOG" id="COG1611">
    <property type="taxonomic scope" value="Bacteria"/>
</dbReference>
<dbReference type="PATRIC" id="fig|742743.3.peg.1820"/>
<comment type="similarity">
    <text evidence="1 2">Belongs to the LOG family.</text>
</comment>
<dbReference type="Gene3D" id="3.40.50.450">
    <property type="match status" value="1"/>
</dbReference>
<name>H1D2F9_9FIRM</name>
<dbReference type="RefSeq" id="WP_008860284.1">
    <property type="nucleotide sequence ID" value="NZ_JH591189.1"/>
</dbReference>
<dbReference type="GO" id="GO:0009691">
    <property type="term" value="P:cytokinin biosynthetic process"/>
    <property type="evidence" value="ECO:0007669"/>
    <property type="project" value="UniProtKB-UniRule"/>
</dbReference>
<dbReference type="InterPro" id="IPR031100">
    <property type="entry name" value="LOG_fam"/>
</dbReference>
<accession>H1D2F9</accession>
<evidence type="ECO:0000313" key="4">
    <source>
        <dbReference type="Proteomes" id="UP000003277"/>
    </source>
</evidence>
<evidence type="ECO:0000256" key="1">
    <source>
        <dbReference type="ARBA" id="ARBA00006763"/>
    </source>
</evidence>
<proteinExistence type="inferred from homology"/>
<dbReference type="EC" id="3.2.2.n1" evidence="2"/>
<gene>
    <name evidence="3" type="ORF">HMPREF9453_01790</name>
</gene>
<dbReference type="EMBL" id="ADLT01000058">
    <property type="protein sequence ID" value="EHO62256.1"/>
    <property type="molecule type" value="Genomic_DNA"/>
</dbReference>
<protein>
    <recommendedName>
        <fullName evidence="2">Cytokinin riboside 5'-monophosphate phosphoribohydrolase</fullName>
        <ecNumber evidence="2">3.2.2.n1</ecNumber>
    </recommendedName>
</protein>
<dbReference type="NCBIfam" id="TIGR00730">
    <property type="entry name" value="Rossman fold protein, TIGR00730 family"/>
    <property type="match status" value="1"/>
</dbReference>